<accession>A0ABV3SZ58</accession>
<feature type="transmembrane region" description="Helical" evidence="1">
    <location>
        <begin position="67"/>
        <end position="86"/>
    </location>
</feature>
<dbReference type="RefSeq" id="WP_367994110.1">
    <property type="nucleotide sequence ID" value="NZ_JBFPJR010000016.1"/>
</dbReference>
<organism evidence="2 3">
    <name type="scientific">Nocardioides eburneus</name>
    <dbReference type="NCBI Taxonomy" id="3231482"/>
    <lineage>
        <taxon>Bacteria</taxon>
        <taxon>Bacillati</taxon>
        <taxon>Actinomycetota</taxon>
        <taxon>Actinomycetes</taxon>
        <taxon>Propionibacteriales</taxon>
        <taxon>Nocardioidaceae</taxon>
        <taxon>Nocardioides</taxon>
    </lineage>
</organism>
<keyword evidence="3" id="KW-1185">Reference proteome</keyword>
<gene>
    <name evidence="2" type="ORF">AB3X52_10980</name>
</gene>
<keyword evidence="1" id="KW-0472">Membrane</keyword>
<comment type="caution">
    <text evidence="2">The sequence shown here is derived from an EMBL/GenBank/DDBJ whole genome shotgun (WGS) entry which is preliminary data.</text>
</comment>
<proteinExistence type="predicted"/>
<evidence type="ECO:0000313" key="3">
    <source>
        <dbReference type="Proteomes" id="UP001556631"/>
    </source>
</evidence>
<feature type="transmembrane region" description="Helical" evidence="1">
    <location>
        <begin position="98"/>
        <end position="117"/>
    </location>
</feature>
<protein>
    <recommendedName>
        <fullName evidence="4">Integral membrane protein</fullName>
    </recommendedName>
</protein>
<keyword evidence="1" id="KW-1133">Transmembrane helix</keyword>
<name>A0ABV3SZ58_9ACTN</name>
<reference evidence="2 3" key="1">
    <citation type="submission" date="2024-07" db="EMBL/GenBank/DDBJ databases">
        <authorList>
            <person name="Lee S."/>
            <person name="Kang M."/>
        </authorList>
    </citation>
    <scope>NUCLEOTIDE SEQUENCE [LARGE SCALE GENOMIC DNA]</scope>
    <source>
        <strain evidence="2 3">DS6</strain>
    </source>
</reference>
<evidence type="ECO:0008006" key="4">
    <source>
        <dbReference type="Google" id="ProtNLM"/>
    </source>
</evidence>
<dbReference type="Proteomes" id="UP001556631">
    <property type="component" value="Unassembled WGS sequence"/>
</dbReference>
<dbReference type="EMBL" id="JBFPJR010000016">
    <property type="protein sequence ID" value="MEX0428143.1"/>
    <property type="molecule type" value="Genomic_DNA"/>
</dbReference>
<sequence length="118" mass="12693">MTTVKSILLVIHLLGFAALFGGLLVQAKEPVKKVNGLMRDGIGTAFVLGLALFGIDSAQDSPGAAWHWKMTVKLVVALIILVLVMINLRKERIPNGLWGGLLFLTVANVCVAAIWHAH</sequence>
<evidence type="ECO:0000256" key="1">
    <source>
        <dbReference type="SAM" id="Phobius"/>
    </source>
</evidence>
<feature type="transmembrane region" description="Helical" evidence="1">
    <location>
        <begin position="6"/>
        <end position="25"/>
    </location>
</feature>
<evidence type="ECO:0000313" key="2">
    <source>
        <dbReference type="EMBL" id="MEX0428143.1"/>
    </source>
</evidence>
<keyword evidence="1" id="KW-0812">Transmembrane</keyword>